<proteinExistence type="inferred from homology"/>
<accession>A0ABY3B2T3</accession>
<comment type="similarity">
    <text evidence="1">Belongs to the zinc-associated anti-sigma factor (ZAS) superfamily. Anti-sigma-W factor family.</text>
</comment>
<reference evidence="5 6" key="1">
    <citation type="submission" date="2018-03" db="EMBL/GenBank/DDBJ databases">
        <title>Aerobic endospore-forming bacteria genome sequencing and assembly.</title>
        <authorList>
            <person name="Cavalcante D.A."/>
            <person name="Driks A."/>
            <person name="Putonti C."/>
            <person name="De-Souza M.T."/>
        </authorList>
    </citation>
    <scope>NUCLEOTIDE SEQUENCE [LARGE SCALE GENOMIC DNA]</scope>
    <source>
        <strain evidence="5 6">SDF0028</strain>
    </source>
</reference>
<protein>
    <recommendedName>
        <fullName evidence="2">Anti-sigma-W factor RsiW</fullName>
    </recommendedName>
</protein>
<name>A0ABY3B2T3_PAEPP</name>
<evidence type="ECO:0000256" key="3">
    <source>
        <dbReference type="SAM" id="MobiDB-lite"/>
    </source>
</evidence>
<dbReference type="Pfam" id="PF13490">
    <property type="entry name" value="zf-HC2"/>
    <property type="match status" value="1"/>
</dbReference>
<evidence type="ECO:0000313" key="6">
    <source>
        <dbReference type="Proteomes" id="UP000316208"/>
    </source>
</evidence>
<evidence type="ECO:0000313" key="5">
    <source>
        <dbReference type="EMBL" id="TQR47151.1"/>
    </source>
</evidence>
<organism evidence="5 6">
    <name type="scientific">Paenibacillus popilliae</name>
    <name type="common">Bacillus popilliae</name>
    <dbReference type="NCBI Taxonomy" id="78057"/>
    <lineage>
        <taxon>Bacteria</taxon>
        <taxon>Bacillati</taxon>
        <taxon>Bacillota</taxon>
        <taxon>Bacilli</taxon>
        <taxon>Bacillales</taxon>
        <taxon>Paenibacillaceae</taxon>
        <taxon>Paenibacillus</taxon>
    </lineage>
</organism>
<evidence type="ECO:0000256" key="1">
    <source>
        <dbReference type="ARBA" id="ARBA00024353"/>
    </source>
</evidence>
<evidence type="ECO:0000256" key="2">
    <source>
        <dbReference type="ARBA" id="ARBA00024438"/>
    </source>
</evidence>
<evidence type="ECO:0000259" key="4">
    <source>
        <dbReference type="Pfam" id="PF13490"/>
    </source>
</evidence>
<dbReference type="EMBL" id="SADY01000001">
    <property type="protein sequence ID" value="TQR47151.1"/>
    <property type="molecule type" value="Genomic_DNA"/>
</dbReference>
<keyword evidence="6" id="KW-1185">Reference proteome</keyword>
<gene>
    <name evidence="5" type="ORF">C7Y44_05885</name>
</gene>
<dbReference type="InterPro" id="IPR027383">
    <property type="entry name" value="Znf_put"/>
</dbReference>
<dbReference type="InterPro" id="IPR041916">
    <property type="entry name" value="Anti_sigma_zinc_sf"/>
</dbReference>
<sequence length="494" mass="55218">MKCLTFDQFMAYLDSELSSTESSAFEEHIHACADCRKQLAVLKQEWEALDALGEDVPQVSDSFTADVMGKIAALKLDIGEPIESIDVAGQACSMNKLDDSDNSLVQITTEFSSSAASEQASPVSVERAEATPSTSRRLRSKWPRRARIALACVILLTAISFTMSDVFKSVVEVYLNKTNVEMTVEDLDPAIVRKAEEAIKMVAANTDMRLYGVAERTGRTGTRIVSTTRAPKLNEDLKQLTMTARDATVRINNEGMVQWVSVLAEHASIDESYLKTMQTFLRQQADYNGSSKVKEFGYDFETEEYHFIGQDFKIKVNKNTGYVTDAFIPHMKVSEVDERIVAEAKQALKKFAGEKPKILNMPVVLTNARHSMQMPPYVEKDIWDVMDEMGYYVITIGAKTGKVWSISDGSRLPSSKTDMEKQFDKPIYTKETAIAAIGEKVKGLFGIDLEEYELQHKLNEYTFVKSGKPSVKGSVNEKGEFWGLEVIPEDGVWN</sequence>
<dbReference type="RefSeq" id="WP_142543205.1">
    <property type="nucleotide sequence ID" value="NZ_SADY01000001.1"/>
</dbReference>
<feature type="domain" description="Putative zinc-finger" evidence="4">
    <location>
        <begin position="8"/>
        <end position="36"/>
    </location>
</feature>
<dbReference type="Proteomes" id="UP000316208">
    <property type="component" value="Unassembled WGS sequence"/>
</dbReference>
<feature type="region of interest" description="Disordered" evidence="3">
    <location>
        <begin position="118"/>
        <end position="137"/>
    </location>
</feature>
<dbReference type="Gene3D" id="1.10.10.1320">
    <property type="entry name" value="Anti-sigma factor, zinc-finger domain"/>
    <property type="match status" value="1"/>
</dbReference>
<comment type="caution">
    <text evidence="5">The sequence shown here is derived from an EMBL/GenBank/DDBJ whole genome shotgun (WGS) entry which is preliminary data.</text>
</comment>